<dbReference type="Gene3D" id="3.90.199.10">
    <property type="entry name" value="Topoisomerase II, domain 5"/>
    <property type="match status" value="1"/>
</dbReference>
<evidence type="ECO:0000256" key="13">
    <source>
        <dbReference type="SAM" id="MobiDB-lite"/>
    </source>
</evidence>
<dbReference type="NCBIfam" id="TIGR01063">
    <property type="entry name" value="gyrA"/>
    <property type="match status" value="1"/>
</dbReference>
<keyword evidence="7 10" id="KW-0799">Topoisomerase</keyword>
<dbReference type="GO" id="GO:0006265">
    <property type="term" value="P:DNA topological change"/>
    <property type="evidence" value="ECO:0007669"/>
    <property type="project" value="UniProtKB-UniRule"/>
</dbReference>
<dbReference type="EC" id="5.6.2.2" evidence="10"/>
<dbReference type="FunFam" id="1.10.268.10:FF:000001">
    <property type="entry name" value="DNA gyrase subunit A"/>
    <property type="match status" value="1"/>
</dbReference>
<dbReference type="AlphaFoldDB" id="A0A1G8Q6J6"/>
<dbReference type="Pfam" id="PF00521">
    <property type="entry name" value="DNA_topoisoIV"/>
    <property type="match status" value="1"/>
</dbReference>
<dbReference type="InterPro" id="IPR013757">
    <property type="entry name" value="Topo_IIA_A_a_sf"/>
</dbReference>
<dbReference type="FunFam" id="2.120.10.90:FF:000001">
    <property type="entry name" value="DNA gyrase subunit A"/>
    <property type="match status" value="1"/>
</dbReference>
<dbReference type="Pfam" id="PF03989">
    <property type="entry name" value="DNA_gyraseA_C"/>
    <property type="match status" value="6"/>
</dbReference>
<evidence type="ECO:0000313" key="16">
    <source>
        <dbReference type="Proteomes" id="UP000182130"/>
    </source>
</evidence>
<dbReference type="FunFam" id="3.30.1360.40:FF:000002">
    <property type="entry name" value="DNA gyrase subunit A"/>
    <property type="match status" value="1"/>
</dbReference>
<comment type="catalytic activity">
    <reaction evidence="1 10 11">
        <text>ATP-dependent breakage, passage and rejoining of double-stranded DNA.</text>
        <dbReference type="EC" id="5.6.2.2"/>
    </reaction>
</comment>
<dbReference type="InterPro" id="IPR013758">
    <property type="entry name" value="Topo_IIA_A/C_ab"/>
</dbReference>
<name>A0A1G8Q6J6_9MICC</name>
<accession>A0A1G8Q6J6</accession>
<dbReference type="GO" id="GO:0003677">
    <property type="term" value="F:DNA binding"/>
    <property type="evidence" value="ECO:0007669"/>
    <property type="project" value="UniProtKB-UniRule"/>
</dbReference>
<dbReference type="Gene3D" id="1.10.268.10">
    <property type="entry name" value="Topoisomerase, domain 3"/>
    <property type="match status" value="1"/>
</dbReference>
<comment type="function">
    <text evidence="10">A type II topoisomerase that negatively supercoils closed circular double-stranded (ds) DNA in an ATP-dependent manner to modulate DNA topology and maintain chromosomes in an underwound state. Negative supercoiling favors strand separation, and DNA replication, transcription, recombination and repair, all of which involve strand separation. Also able to catalyze the interconversion of other topological isomers of dsDNA rings, including catenanes and knotted rings. Type II topoisomerases break and join 2 DNA strands simultaneously in an ATP-dependent manner.</text>
</comment>
<dbReference type="PANTHER" id="PTHR43493">
    <property type="entry name" value="DNA GYRASE/TOPOISOMERASE SUBUNIT A"/>
    <property type="match status" value="1"/>
</dbReference>
<keyword evidence="16" id="KW-1185">Reference proteome</keyword>
<feature type="coiled-coil region" evidence="12">
    <location>
        <begin position="456"/>
        <end position="487"/>
    </location>
</feature>
<evidence type="ECO:0000256" key="11">
    <source>
        <dbReference type="PROSITE-ProRule" id="PRU01384"/>
    </source>
</evidence>
<comment type="subunit">
    <text evidence="10">Heterotetramer, composed of two GyrA and two GyrB chains. In the heterotetramer, GyrA contains the active site tyrosine that forms a transient covalent intermediate with DNA, while GyrB binds cofactors and catalyzes ATP hydrolysis.</text>
</comment>
<dbReference type="Proteomes" id="UP000182130">
    <property type="component" value="Unassembled WGS sequence"/>
</dbReference>
<evidence type="ECO:0000256" key="5">
    <source>
        <dbReference type="ARBA" id="ARBA00022741"/>
    </source>
</evidence>
<dbReference type="GO" id="GO:0009330">
    <property type="term" value="C:DNA topoisomerase type II (double strand cut, ATP-hydrolyzing) complex"/>
    <property type="evidence" value="ECO:0007669"/>
    <property type="project" value="TreeGrafter"/>
</dbReference>
<dbReference type="GO" id="GO:0006261">
    <property type="term" value="P:DNA-templated DNA replication"/>
    <property type="evidence" value="ECO:0007669"/>
    <property type="project" value="UniProtKB-UniRule"/>
</dbReference>
<dbReference type="SMR" id="A0A1G8Q6J6"/>
<evidence type="ECO:0000256" key="6">
    <source>
        <dbReference type="ARBA" id="ARBA00022840"/>
    </source>
</evidence>
<evidence type="ECO:0000256" key="1">
    <source>
        <dbReference type="ARBA" id="ARBA00000185"/>
    </source>
</evidence>
<evidence type="ECO:0000256" key="12">
    <source>
        <dbReference type="SAM" id="Coils"/>
    </source>
</evidence>
<comment type="subcellular location">
    <subcellularLocation>
        <location evidence="2 10">Cytoplasm</location>
    </subcellularLocation>
</comment>
<keyword evidence="12" id="KW-0175">Coiled coil</keyword>
<comment type="similarity">
    <text evidence="3 10">Belongs to the type II topoisomerase GyrA/ParC subunit family.</text>
</comment>
<evidence type="ECO:0000256" key="8">
    <source>
        <dbReference type="ARBA" id="ARBA00023125"/>
    </source>
</evidence>
<dbReference type="HAMAP" id="MF_01897">
    <property type="entry name" value="GyrA"/>
    <property type="match status" value="1"/>
</dbReference>
<proteinExistence type="inferred from homology"/>
<dbReference type="InterPro" id="IPR006691">
    <property type="entry name" value="GyrA/parC_rep"/>
</dbReference>
<evidence type="ECO:0000256" key="2">
    <source>
        <dbReference type="ARBA" id="ARBA00004496"/>
    </source>
</evidence>
<gene>
    <name evidence="10" type="primary">gyrA</name>
    <name evidence="15" type="ORF">SAMN05216555_10676</name>
</gene>
<evidence type="ECO:0000256" key="9">
    <source>
        <dbReference type="ARBA" id="ARBA00023235"/>
    </source>
</evidence>
<keyword evidence="8 10" id="KW-0238">DNA-binding</keyword>
<dbReference type="FunFam" id="3.90.199.10:FF:000001">
    <property type="entry name" value="DNA gyrase subunit A"/>
    <property type="match status" value="1"/>
</dbReference>
<dbReference type="SUPFAM" id="SSF101904">
    <property type="entry name" value="GyrA/ParC C-terminal domain-like"/>
    <property type="match status" value="1"/>
</dbReference>
<evidence type="ECO:0000313" key="15">
    <source>
        <dbReference type="EMBL" id="SDJ00327.1"/>
    </source>
</evidence>
<organism evidence="15 16">
    <name type="scientific">Arthrobacter cupressi</name>
    <dbReference type="NCBI Taxonomy" id="1045773"/>
    <lineage>
        <taxon>Bacteria</taxon>
        <taxon>Bacillati</taxon>
        <taxon>Actinomycetota</taxon>
        <taxon>Actinomycetes</taxon>
        <taxon>Micrococcales</taxon>
        <taxon>Micrococcaceae</taxon>
        <taxon>Arthrobacter</taxon>
    </lineage>
</organism>
<dbReference type="InterPro" id="IPR050220">
    <property type="entry name" value="Type_II_DNA_Topoisomerases"/>
</dbReference>
<evidence type="ECO:0000256" key="3">
    <source>
        <dbReference type="ARBA" id="ARBA00008263"/>
    </source>
</evidence>
<protein>
    <recommendedName>
        <fullName evidence="10">DNA gyrase subunit A</fullName>
        <ecNumber evidence="10">5.6.2.2</ecNumber>
    </recommendedName>
</protein>
<feature type="compositionally biased region" description="Low complexity" evidence="13">
    <location>
        <begin position="856"/>
        <end position="866"/>
    </location>
</feature>
<dbReference type="PROSITE" id="PS52040">
    <property type="entry name" value="TOPO_IIA"/>
    <property type="match status" value="1"/>
</dbReference>
<keyword evidence="6 10" id="KW-0067">ATP-binding</keyword>
<dbReference type="GO" id="GO:0005524">
    <property type="term" value="F:ATP binding"/>
    <property type="evidence" value="ECO:0007669"/>
    <property type="project" value="UniProtKB-UniRule"/>
</dbReference>
<evidence type="ECO:0000256" key="7">
    <source>
        <dbReference type="ARBA" id="ARBA00023029"/>
    </source>
</evidence>
<dbReference type="InterPro" id="IPR013760">
    <property type="entry name" value="Topo_IIA-like_dom_sf"/>
</dbReference>
<reference evidence="16" key="1">
    <citation type="submission" date="2016-10" db="EMBL/GenBank/DDBJ databases">
        <authorList>
            <person name="Varghese N."/>
            <person name="Submissions S."/>
        </authorList>
    </citation>
    <scope>NUCLEOTIDE SEQUENCE [LARGE SCALE GENOMIC DNA]</scope>
    <source>
        <strain evidence="16">CGMCC 1.10783</strain>
    </source>
</reference>
<dbReference type="GO" id="GO:0034335">
    <property type="term" value="F:DNA negative supercoiling activity"/>
    <property type="evidence" value="ECO:0007669"/>
    <property type="project" value="UniProtKB-ARBA"/>
</dbReference>
<keyword evidence="9 10" id="KW-0413">Isomerase</keyword>
<dbReference type="STRING" id="1045773.SAMN05216555_10676"/>
<dbReference type="GO" id="GO:0005737">
    <property type="term" value="C:cytoplasm"/>
    <property type="evidence" value="ECO:0007669"/>
    <property type="project" value="UniProtKB-SubCell"/>
</dbReference>
<comment type="caution">
    <text evidence="10">Lacks conserved residue(s) required for the propagation of feature annotation.</text>
</comment>
<dbReference type="InterPro" id="IPR002205">
    <property type="entry name" value="Topo_IIA_dom_A"/>
</dbReference>
<dbReference type="GO" id="GO:0005694">
    <property type="term" value="C:chromosome"/>
    <property type="evidence" value="ECO:0007669"/>
    <property type="project" value="InterPro"/>
</dbReference>
<dbReference type="EMBL" id="FNEI01000006">
    <property type="protein sequence ID" value="SDJ00327.1"/>
    <property type="molecule type" value="Genomic_DNA"/>
</dbReference>
<feature type="region of interest" description="Disordered" evidence="13">
    <location>
        <begin position="832"/>
        <end position="894"/>
    </location>
</feature>
<dbReference type="OrthoDB" id="9806486at2"/>
<keyword evidence="4 10" id="KW-0963">Cytoplasm</keyword>
<evidence type="ECO:0000259" key="14">
    <source>
        <dbReference type="PROSITE" id="PS52040"/>
    </source>
</evidence>
<feature type="compositionally biased region" description="Polar residues" evidence="13">
    <location>
        <begin position="868"/>
        <end position="879"/>
    </location>
</feature>
<sequence length="894" mass="98817">MSDETPEVPEEQDTPETVLEGDVLVDRIEQVDLQTEMQRSYLDYAMAVIVGRALPDVRDGLKPVHRRVLYAMFDGGYRPDRSFNKCARVVGDVMGTYHPHGDMAIYDALVRLIQDWTMRYPLALGQGNFGSPGNDGAAAPRYTETKMAQLAMEMVRDIDEETVDFQDNYDGKNQEPTILPARFPNLLVNGSSGIAVGMATNIPPHNLREVADGVQWYLENPQASREELLEALLLRIKGPDFPTGATILGHKGIEEAYRTGRGSITMRAVVNVEEIQGRTCLVVTELPYQANPDNLAIKIAELVKDGKIQGIADLRDETSGRTGQRLVIVLKRDAVAKVVLNNLYKHTQLQDNFAANMLAIVDGVPRTLTLDAFIRHWVTHQMDVIARRTRYRLRKAEEEAHILRALLKALDMLDEVIALIRASSTTEAARDGLMELLDIDELQARAILDMQLRRLAALERQRIQEKHAELEALIAEYKAILASEQRQREIISTELAEIVAKHGDDRRTHILMGFDGDMSIEDLIPEEEVVVTITRGGYVKRTRSDNYRSQQRGGKGVKGAQLRGDDVVEHFFVTTTHHWLLFFTNLGRVYRAKAYELAEAGRDAKGQHVANLLAFQPDEHIAQVLDLRDYAQAPYLVLATKSGLVKKTRLEDYDTNRSAGVIAINLRDEDELVSAQLVSETDDLLLVSRKGQSIRFTATDEALRPMGRATSGVTGMKFREDDELLAADVVKDGSYVFVVTEGGYAKRTAVEEYRLQGRGGLGIKVAKLAEERGDLVGALIVQDEDEVLVVMEGGKVVRSAVSGVPAKGRDTMGVIFAKPDKNDRIIEVARNSERGLEGEETDEEEQPGATDNVTLAADGGAAQAAATSDGTPEADSSQEPGAELNEDNTGGTNE</sequence>
<dbReference type="PANTHER" id="PTHR43493:SF5">
    <property type="entry name" value="DNA GYRASE SUBUNIT A, CHLOROPLASTIC_MITOCHONDRIAL"/>
    <property type="match status" value="1"/>
</dbReference>
<dbReference type="NCBIfam" id="NF004043">
    <property type="entry name" value="PRK05560.1"/>
    <property type="match status" value="1"/>
</dbReference>
<feature type="domain" description="Topo IIA-type catalytic" evidence="14">
    <location>
        <begin position="54"/>
        <end position="523"/>
    </location>
</feature>
<comment type="miscellaneous">
    <text evidence="10">Few gyrases are as efficient as E.coli at forming negative supercoils. Not all organisms have 2 type II topoisomerases; in organisms with a single type II topoisomerase this enzyme also has to decatenate newly replicated chromosomes.</text>
</comment>
<dbReference type="NCBIfam" id="NF004044">
    <property type="entry name" value="PRK05561.1"/>
    <property type="match status" value="1"/>
</dbReference>
<evidence type="ECO:0000256" key="4">
    <source>
        <dbReference type="ARBA" id="ARBA00022490"/>
    </source>
</evidence>
<dbReference type="CDD" id="cd00187">
    <property type="entry name" value="TOP4c"/>
    <property type="match status" value="1"/>
</dbReference>
<dbReference type="Gene3D" id="2.120.10.90">
    <property type="entry name" value="DNA gyrase/topoisomerase IV, subunit A, C-terminal"/>
    <property type="match status" value="1"/>
</dbReference>
<dbReference type="Gene3D" id="3.30.1360.40">
    <property type="match status" value="1"/>
</dbReference>
<dbReference type="InterPro" id="IPR005743">
    <property type="entry name" value="GyrA"/>
</dbReference>
<feature type="active site" description="O-(5'-phospho-DNA)-tyrosine intermediate" evidence="10 11">
    <location>
        <position position="142"/>
    </location>
</feature>
<evidence type="ECO:0000256" key="10">
    <source>
        <dbReference type="HAMAP-Rule" id="MF_01897"/>
    </source>
</evidence>
<dbReference type="InterPro" id="IPR035516">
    <property type="entry name" value="Gyrase/topoIV_suA_C"/>
</dbReference>
<dbReference type="SUPFAM" id="SSF56719">
    <property type="entry name" value="Type II DNA topoisomerase"/>
    <property type="match status" value="1"/>
</dbReference>
<keyword evidence="5 10" id="KW-0547">Nucleotide-binding</keyword>
<dbReference type="SMART" id="SM00434">
    <property type="entry name" value="TOP4c"/>
    <property type="match status" value="1"/>
</dbReference>
<dbReference type="RefSeq" id="WP_074588535.1">
    <property type="nucleotide sequence ID" value="NZ_FNEI01000006.1"/>
</dbReference>